<keyword evidence="4 11" id="KW-0808">Transferase</keyword>
<evidence type="ECO:0000256" key="8">
    <source>
        <dbReference type="ARBA" id="ARBA00047835"/>
    </source>
</evidence>
<keyword evidence="2" id="KW-0662">Pyridine nucleotide biosynthesis</keyword>
<gene>
    <name evidence="11" type="ORF">UFOVP54_210</name>
</gene>
<dbReference type="GO" id="GO:0009435">
    <property type="term" value="P:NAD+ biosynthetic process"/>
    <property type="evidence" value="ECO:0007669"/>
    <property type="project" value="InterPro"/>
</dbReference>
<evidence type="ECO:0000259" key="10">
    <source>
        <dbReference type="Pfam" id="PF18127"/>
    </source>
</evidence>
<evidence type="ECO:0000256" key="2">
    <source>
        <dbReference type="ARBA" id="ARBA00022642"/>
    </source>
</evidence>
<dbReference type="Pfam" id="PF04095">
    <property type="entry name" value="NAPRTase"/>
    <property type="match status" value="1"/>
</dbReference>
<dbReference type="PANTHER" id="PTHR43816">
    <property type="entry name" value="NICOTINAMIDE PHOSPHORIBOSYLTRANSFERASE"/>
    <property type="match status" value="1"/>
</dbReference>
<feature type="domain" description="Nicotinate/nicotinamide phosphoribosyltransferase" evidence="9">
    <location>
        <begin position="181"/>
        <end position="500"/>
    </location>
</feature>
<comment type="pathway">
    <text evidence="5">Cofactor biosynthesis; NAD(+) biosynthesis; nicotinamide D-ribonucleotide from 5-phospho-alpha-D-ribose 1-diphosphate and nicotinamide: step 1/1.</text>
</comment>
<evidence type="ECO:0000256" key="3">
    <source>
        <dbReference type="ARBA" id="ARBA00022676"/>
    </source>
</evidence>
<proteinExistence type="inferred from homology"/>
<accession>A0A6J5KWL6</accession>
<dbReference type="PANTHER" id="PTHR43816:SF1">
    <property type="entry name" value="NICOTINAMIDE PHOSPHORIBOSYLTRANSFERASE"/>
    <property type="match status" value="1"/>
</dbReference>
<dbReference type="InterPro" id="IPR041525">
    <property type="entry name" value="N/Namide_PRibTrfase"/>
</dbReference>
<dbReference type="Pfam" id="PF18127">
    <property type="entry name" value="NAMPT_N"/>
    <property type="match status" value="1"/>
</dbReference>
<dbReference type="SUPFAM" id="SSF51690">
    <property type="entry name" value="Nicotinate/Quinolinate PRTase C-terminal domain-like"/>
    <property type="match status" value="1"/>
</dbReference>
<evidence type="ECO:0000256" key="5">
    <source>
        <dbReference type="ARBA" id="ARBA00035007"/>
    </source>
</evidence>
<dbReference type="GO" id="GO:0047280">
    <property type="term" value="F:nicotinamide phosphoribosyltransferase activity"/>
    <property type="evidence" value="ECO:0007669"/>
    <property type="project" value="UniProtKB-EC"/>
</dbReference>
<evidence type="ECO:0000256" key="6">
    <source>
        <dbReference type="ARBA" id="ARBA00035024"/>
    </source>
</evidence>
<evidence type="ECO:0000256" key="4">
    <source>
        <dbReference type="ARBA" id="ARBA00022679"/>
    </source>
</evidence>
<dbReference type="EC" id="2.4.2.12" evidence="6"/>
<protein>
    <recommendedName>
        <fullName evidence="7">Nicotinamide phosphoribosyltransferase</fullName>
        <ecNumber evidence="6">2.4.2.12</ecNumber>
    </recommendedName>
</protein>
<organism evidence="11">
    <name type="scientific">uncultured Caudovirales phage</name>
    <dbReference type="NCBI Taxonomy" id="2100421"/>
    <lineage>
        <taxon>Viruses</taxon>
        <taxon>Duplodnaviria</taxon>
        <taxon>Heunggongvirae</taxon>
        <taxon>Uroviricota</taxon>
        <taxon>Caudoviricetes</taxon>
        <taxon>Peduoviridae</taxon>
        <taxon>Maltschvirus</taxon>
        <taxon>Maltschvirus maltsch</taxon>
    </lineage>
</organism>
<reference evidence="11" key="1">
    <citation type="submission" date="2020-04" db="EMBL/GenBank/DDBJ databases">
        <authorList>
            <person name="Chiriac C."/>
            <person name="Salcher M."/>
            <person name="Ghai R."/>
            <person name="Kavagutti S V."/>
        </authorList>
    </citation>
    <scope>NUCLEOTIDE SEQUENCE</scope>
</reference>
<keyword evidence="3 11" id="KW-0328">Glycosyltransferase</keyword>
<evidence type="ECO:0000259" key="9">
    <source>
        <dbReference type="Pfam" id="PF04095"/>
    </source>
</evidence>
<dbReference type="NCBIfam" id="NF006629">
    <property type="entry name" value="PRK09198.1"/>
    <property type="match status" value="1"/>
</dbReference>
<evidence type="ECO:0000313" key="11">
    <source>
        <dbReference type="EMBL" id="CAB4125722.1"/>
    </source>
</evidence>
<dbReference type="InterPro" id="IPR041529">
    <property type="entry name" value="DUF5598"/>
</dbReference>
<dbReference type="Gene3D" id="3.20.20.70">
    <property type="entry name" value="Aldolase class I"/>
    <property type="match status" value="1"/>
</dbReference>
<evidence type="ECO:0000256" key="7">
    <source>
        <dbReference type="ARBA" id="ARBA00035036"/>
    </source>
</evidence>
<evidence type="ECO:0000256" key="1">
    <source>
        <dbReference type="ARBA" id="ARBA00010897"/>
    </source>
</evidence>
<dbReference type="InterPro" id="IPR036068">
    <property type="entry name" value="Nicotinate_pribotase-like_C"/>
</dbReference>
<feature type="domain" description="Nicotinamide phosphoribosyltransferase N-terminal" evidence="10">
    <location>
        <begin position="4"/>
        <end position="56"/>
    </location>
</feature>
<comment type="catalytic activity">
    <reaction evidence="8">
        <text>beta-nicotinamide D-ribonucleotide + diphosphate = 5-phospho-alpha-D-ribose 1-diphosphate + nicotinamide + H(+)</text>
        <dbReference type="Rhea" id="RHEA:16149"/>
        <dbReference type="ChEBI" id="CHEBI:14649"/>
        <dbReference type="ChEBI" id="CHEBI:15378"/>
        <dbReference type="ChEBI" id="CHEBI:17154"/>
        <dbReference type="ChEBI" id="CHEBI:33019"/>
        <dbReference type="ChEBI" id="CHEBI:58017"/>
        <dbReference type="EC" id="2.4.2.12"/>
    </reaction>
    <physiologicalReaction direction="right-to-left" evidence="8">
        <dbReference type="Rhea" id="RHEA:16151"/>
    </physiologicalReaction>
</comment>
<dbReference type="InterPro" id="IPR013785">
    <property type="entry name" value="Aldolase_TIM"/>
</dbReference>
<comment type="similarity">
    <text evidence="1">Belongs to the NAPRTase family.</text>
</comment>
<dbReference type="InterPro" id="IPR016471">
    <property type="entry name" value="Nicotinamide_PRibTrfase"/>
</dbReference>
<sequence>MNPLFLTDGYKTGHHQQYPKGTTLVYSNFTPRSNKYAPAGCDQVVSFGQQMIMKQIHEAFDKDFFSREKAEVCGEMKTELSLYLGTDYDVSHFEALHDLGYLPINVKVLEEGTLVPIKVPVLTIYNTHPDFYWITNYLETIISNLLWKPVTSATIARAYRKLFTEWQLKTDAEKTWFVDWQAHDFSMRGLDSVDAVISSGLGHATSFMGSDSLPVIYGARKYYNAQGVVVGSVNATEHSVMCAGGADDEIGTFRYLLTTYPTGILSVVSDTWDLWKVCTEHIVTLKQEILARDGKLVIRPDSGDPVDIICGLDITTFDSIEAAKRDFKDDLYDNQVHGEDCYEIESTRIVRVDGKFYELTEDTEFNRYDKQYYFIDSISSDVTEVESKPEYKGVIELLWDVFGGTINEQGYKVLDSHIGAIYGDSITLDRAKEIFTRLQAKGFASTNIVLGVGSFTYQFNTRDTFGFAMKATYVEVNGEGREIFKDPITDDGTKKSATGLLFVKKMEDGTTKLIDKVTWEVEAADGGLLQTIYADGKFYNETTLEKIRENLKK</sequence>
<name>A0A6J5KWL6_9CAUD</name>
<dbReference type="EMBL" id="LR796188">
    <property type="protein sequence ID" value="CAB4125722.1"/>
    <property type="molecule type" value="Genomic_DNA"/>
</dbReference>